<feature type="transmembrane region" description="Helical" evidence="5">
    <location>
        <begin position="190"/>
        <end position="210"/>
    </location>
</feature>
<dbReference type="Proteomes" id="UP001152797">
    <property type="component" value="Unassembled WGS sequence"/>
</dbReference>
<feature type="transmembrane region" description="Helical" evidence="5">
    <location>
        <begin position="226"/>
        <end position="245"/>
    </location>
</feature>
<evidence type="ECO:0000313" key="7">
    <source>
        <dbReference type="EMBL" id="CAI4019473.1"/>
    </source>
</evidence>
<keyword evidence="4 5" id="KW-0472">Membrane</keyword>
<dbReference type="OrthoDB" id="426675at2759"/>
<dbReference type="EMBL" id="CAMXCT030006753">
    <property type="protein sequence ID" value="CAL4806785.1"/>
    <property type="molecule type" value="Genomic_DNA"/>
</dbReference>
<feature type="transmembrane region" description="Helical" evidence="5">
    <location>
        <begin position="266"/>
        <end position="287"/>
    </location>
</feature>
<evidence type="ECO:0000256" key="1">
    <source>
        <dbReference type="ARBA" id="ARBA00004127"/>
    </source>
</evidence>
<evidence type="ECO:0000259" key="6">
    <source>
        <dbReference type="Pfam" id="PF02656"/>
    </source>
</evidence>
<evidence type="ECO:0000256" key="2">
    <source>
        <dbReference type="ARBA" id="ARBA00022692"/>
    </source>
</evidence>
<proteinExistence type="predicted"/>
<evidence type="ECO:0000256" key="3">
    <source>
        <dbReference type="ARBA" id="ARBA00022989"/>
    </source>
</evidence>
<feature type="domain" description="DUF202" evidence="6">
    <location>
        <begin position="184"/>
        <end position="245"/>
    </location>
</feature>
<dbReference type="InterPro" id="IPR003807">
    <property type="entry name" value="DUF202"/>
</dbReference>
<dbReference type="AlphaFoldDB" id="A0A9P1GR34"/>
<evidence type="ECO:0000313" key="9">
    <source>
        <dbReference type="Proteomes" id="UP001152797"/>
    </source>
</evidence>
<dbReference type="EMBL" id="CAMXCT010006753">
    <property type="protein sequence ID" value="CAI4019473.1"/>
    <property type="molecule type" value="Genomic_DNA"/>
</dbReference>
<name>A0A9P1GR34_9DINO</name>
<evidence type="ECO:0000256" key="5">
    <source>
        <dbReference type="SAM" id="Phobius"/>
    </source>
</evidence>
<keyword evidence="3 5" id="KW-1133">Transmembrane helix</keyword>
<organism evidence="7">
    <name type="scientific">Cladocopium goreaui</name>
    <dbReference type="NCBI Taxonomy" id="2562237"/>
    <lineage>
        <taxon>Eukaryota</taxon>
        <taxon>Sar</taxon>
        <taxon>Alveolata</taxon>
        <taxon>Dinophyceae</taxon>
        <taxon>Suessiales</taxon>
        <taxon>Symbiodiniaceae</taxon>
        <taxon>Cladocopium</taxon>
    </lineage>
</organism>
<dbReference type="Pfam" id="PF02656">
    <property type="entry name" value="DUF202"/>
    <property type="match status" value="1"/>
</dbReference>
<dbReference type="EMBL" id="CAMXCT020006753">
    <property type="protein sequence ID" value="CAL1172848.1"/>
    <property type="molecule type" value="Genomic_DNA"/>
</dbReference>
<evidence type="ECO:0000313" key="8">
    <source>
        <dbReference type="EMBL" id="CAL4806785.1"/>
    </source>
</evidence>
<keyword evidence="2 5" id="KW-0812">Transmembrane</keyword>
<gene>
    <name evidence="7" type="ORF">C1SCF055_LOCUS43970</name>
</gene>
<comment type="subcellular location">
    <subcellularLocation>
        <location evidence="1">Endomembrane system</location>
        <topology evidence="1">Multi-pass membrane protein</topology>
    </subcellularLocation>
</comment>
<dbReference type="GO" id="GO:0012505">
    <property type="term" value="C:endomembrane system"/>
    <property type="evidence" value="ECO:0007669"/>
    <property type="project" value="UniProtKB-SubCell"/>
</dbReference>
<reference evidence="7" key="1">
    <citation type="submission" date="2022-10" db="EMBL/GenBank/DDBJ databases">
        <authorList>
            <person name="Chen Y."/>
            <person name="Dougan E. K."/>
            <person name="Chan C."/>
            <person name="Rhodes N."/>
            <person name="Thang M."/>
        </authorList>
    </citation>
    <scope>NUCLEOTIDE SEQUENCE</scope>
</reference>
<accession>A0A9P1GR34</accession>
<evidence type="ECO:0000256" key="4">
    <source>
        <dbReference type="ARBA" id="ARBA00023136"/>
    </source>
</evidence>
<comment type="caution">
    <text evidence="7">The sequence shown here is derived from an EMBL/GenBank/DDBJ whole genome shotgun (WGS) entry which is preliminary data.</text>
</comment>
<protein>
    <submittedName>
        <fullName evidence="8">DUF202 domain-containing protein</fullName>
    </submittedName>
</protein>
<keyword evidence="9" id="KW-1185">Reference proteome</keyword>
<sequence length="292" mass="32238">MTSATATASPWRCLRLRLAGDDRDFQVLLYDGCCSDALQKAVAARVAALPETVYCTLTPEADGPVLPLSAALAAQLSESQVLTVHISRPMVPPVEAAPFAANSRQSEVGAADEVQSNASSTQLENVAAMSPTNPMHKVNSTGLLQSGSYVSYLRMNRVRWENFTQQTDQLVTAMERFNRLATDLANERTLLAWLRTAMAGIRTIFVFYAMDGVNKFWETSITASEVLMAILVLVLLYTGQARYYAIKELILRKDPPPTFGRISLRYTYLVLALATFTTVMGVCLRRWQKLAD</sequence>
<reference evidence="8 9" key="2">
    <citation type="submission" date="2024-05" db="EMBL/GenBank/DDBJ databases">
        <authorList>
            <person name="Chen Y."/>
            <person name="Shah S."/>
            <person name="Dougan E. K."/>
            <person name="Thang M."/>
            <person name="Chan C."/>
        </authorList>
    </citation>
    <scope>NUCLEOTIDE SEQUENCE [LARGE SCALE GENOMIC DNA]</scope>
</reference>